<sequence>MQKCWHSGPLIRPSINEIYSEINSSYWKVNKIFIDAEIKRQELLESEKFIVKSIHPHSKTHSQLLNPTIDSMLSYLFQNSRTSSSSSIDYLHLILCKFYYGTIIL</sequence>
<reference evidence="1 2" key="1">
    <citation type="journal article" date="2019" name="Environ. Microbiol.">
        <title>At the nexus of three kingdoms: the genome of the mycorrhizal fungus Gigaspora margarita provides insights into plant, endobacterial and fungal interactions.</title>
        <authorList>
            <person name="Venice F."/>
            <person name="Ghignone S."/>
            <person name="Salvioli di Fossalunga A."/>
            <person name="Amselem J."/>
            <person name="Novero M."/>
            <person name="Xianan X."/>
            <person name="Sedzielewska Toro K."/>
            <person name="Morin E."/>
            <person name="Lipzen A."/>
            <person name="Grigoriev I.V."/>
            <person name="Henrissat B."/>
            <person name="Martin F.M."/>
            <person name="Bonfante P."/>
        </authorList>
    </citation>
    <scope>NUCLEOTIDE SEQUENCE [LARGE SCALE GENOMIC DNA]</scope>
    <source>
        <strain evidence="1 2">BEG34</strain>
    </source>
</reference>
<evidence type="ECO:0000313" key="2">
    <source>
        <dbReference type="Proteomes" id="UP000439903"/>
    </source>
</evidence>
<dbReference type="AlphaFoldDB" id="A0A8H3X163"/>
<gene>
    <name evidence="1" type="ORF">F8M41_010164</name>
</gene>
<keyword evidence="2" id="KW-1185">Reference proteome</keyword>
<evidence type="ECO:0000313" key="1">
    <source>
        <dbReference type="EMBL" id="KAF0395949.1"/>
    </source>
</evidence>
<dbReference type="EMBL" id="WTPW01002129">
    <property type="protein sequence ID" value="KAF0395949.1"/>
    <property type="molecule type" value="Genomic_DNA"/>
</dbReference>
<dbReference type="Proteomes" id="UP000439903">
    <property type="component" value="Unassembled WGS sequence"/>
</dbReference>
<accession>A0A8H3X163</accession>
<dbReference type="OrthoDB" id="2437815at2759"/>
<organism evidence="1 2">
    <name type="scientific">Gigaspora margarita</name>
    <dbReference type="NCBI Taxonomy" id="4874"/>
    <lineage>
        <taxon>Eukaryota</taxon>
        <taxon>Fungi</taxon>
        <taxon>Fungi incertae sedis</taxon>
        <taxon>Mucoromycota</taxon>
        <taxon>Glomeromycotina</taxon>
        <taxon>Glomeromycetes</taxon>
        <taxon>Diversisporales</taxon>
        <taxon>Gigasporaceae</taxon>
        <taxon>Gigaspora</taxon>
    </lineage>
</organism>
<protein>
    <submittedName>
        <fullName evidence="1">Uncharacterized protein</fullName>
    </submittedName>
</protein>
<name>A0A8H3X163_GIGMA</name>
<proteinExistence type="predicted"/>
<comment type="caution">
    <text evidence="1">The sequence shown here is derived from an EMBL/GenBank/DDBJ whole genome shotgun (WGS) entry which is preliminary data.</text>
</comment>